<gene>
    <name evidence="1" type="ORF">N7460_002422</name>
</gene>
<organism evidence="1 2">
    <name type="scientific">Penicillium canescens</name>
    <dbReference type="NCBI Taxonomy" id="5083"/>
    <lineage>
        <taxon>Eukaryota</taxon>
        <taxon>Fungi</taxon>
        <taxon>Dikarya</taxon>
        <taxon>Ascomycota</taxon>
        <taxon>Pezizomycotina</taxon>
        <taxon>Eurotiomycetes</taxon>
        <taxon>Eurotiomycetidae</taxon>
        <taxon>Eurotiales</taxon>
        <taxon>Aspergillaceae</taxon>
        <taxon>Penicillium</taxon>
    </lineage>
</organism>
<name>A0AAD6IJU8_PENCN</name>
<dbReference type="Proteomes" id="UP001219568">
    <property type="component" value="Unassembled WGS sequence"/>
</dbReference>
<accession>A0AAD6IJU8</accession>
<protein>
    <submittedName>
        <fullName evidence="1">Uncharacterized protein</fullName>
    </submittedName>
</protein>
<reference evidence="1" key="1">
    <citation type="journal article" date="2023" name="IMA Fungus">
        <title>Comparative genomic study of the Penicillium genus elucidates a diverse pangenome and 15 lateral gene transfer events.</title>
        <authorList>
            <person name="Petersen C."/>
            <person name="Sorensen T."/>
            <person name="Nielsen M.R."/>
            <person name="Sondergaard T.E."/>
            <person name="Sorensen J.L."/>
            <person name="Fitzpatrick D.A."/>
            <person name="Frisvad J.C."/>
            <person name="Nielsen K.L."/>
        </authorList>
    </citation>
    <scope>NUCLEOTIDE SEQUENCE</scope>
    <source>
        <strain evidence="1">IBT 15450</strain>
    </source>
</reference>
<comment type="caution">
    <text evidence="1">The sequence shown here is derived from an EMBL/GenBank/DDBJ whole genome shotgun (WGS) entry which is preliminary data.</text>
</comment>
<reference evidence="1" key="2">
    <citation type="submission" date="2023-01" db="EMBL/GenBank/DDBJ databases">
        <authorList>
            <person name="Petersen C."/>
        </authorList>
    </citation>
    <scope>NUCLEOTIDE SEQUENCE</scope>
    <source>
        <strain evidence="1">IBT 15450</strain>
    </source>
</reference>
<proteinExistence type="predicted"/>
<dbReference type="EMBL" id="JAQJZL010000002">
    <property type="protein sequence ID" value="KAJ6051888.1"/>
    <property type="molecule type" value="Genomic_DNA"/>
</dbReference>
<sequence>MARIPPGDMPRQQQRSMAIQDDTAILLAEFQSDSDLLARDVPSRFILNIGRVRKEIPSLCSRALPFVLSHRALNVINLLTSPETRNITGIVD</sequence>
<keyword evidence="2" id="KW-1185">Reference proteome</keyword>
<evidence type="ECO:0000313" key="2">
    <source>
        <dbReference type="Proteomes" id="UP001219568"/>
    </source>
</evidence>
<dbReference type="AlphaFoldDB" id="A0AAD6IJU8"/>
<evidence type="ECO:0000313" key="1">
    <source>
        <dbReference type="EMBL" id="KAJ6051888.1"/>
    </source>
</evidence>